<evidence type="ECO:0000313" key="3">
    <source>
        <dbReference type="EMBL" id="CAL1540715.1"/>
    </source>
</evidence>
<feature type="domain" description="F-box" evidence="2">
    <location>
        <begin position="1"/>
        <end position="32"/>
    </location>
</feature>
<dbReference type="InterPro" id="IPR032675">
    <property type="entry name" value="LRR_dom_sf"/>
</dbReference>
<dbReference type="GO" id="GO:0019005">
    <property type="term" value="C:SCF ubiquitin ligase complex"/>
    <property type="evidence" value="ECO:0007669"/>
    <property type="project" value="TreeGrafter"/>
</dbReference>
<keyword evidence="4" id="KW-1185">Reference proteome</keyword>
<dbReference type="Pfam" id="PF25372">
    <property type="entry name" value="DUF7885"/>
    <property type="match status" value="1"/>
</dbReference>
<dbReference type="EMBL" id="CAXITT010000396">
    <property type="protein sequence ID" value="CAL1540715.1"/>
    <property type="molecule type" value="Genomic_DNA"/>
</dbReference>
<proteinExistence type="predicted"/>
<dbReference type="PROSITE" id="PS50181">
    <property type="entry name" value="FBOX"/>
    <property type="match status" value="1"/>
</dbReference>
<evidence type="ECO:0000256" key="1">
    <source>
        <dbReference type="ARBA" id="ARBA00022786"/>
    </source>
</evidence>
<dbReference type="InterPro" id="IPR036047">
    <property type="entry name" value="F-box-like_dom_sf"/>
</dbReference>
<dbReference type="Pfam" id="PF12937">
    <property type="entry name" value="F-box-like"/>
    <property type="match status" value="1"/>
</dbReference>
<dbReference type="SMART" id="SM00367">
    <property type="entry name" value="LRR_CC"/>
    <property type="match status" value="11"/>
</dbReference>
<dbReference type="InterPro" id="IPR057207">
    <property type="entry name" value="FBXL15_LRR"/>
</dbReference>
<comment type="caution">
    <text evidence="3">The sequence shown here is derived from an EMBL/GenBank/DDBJ whole genome shotgun (WGS) entry which is preliminary data.</text>
</comment>
<dbReference type="SUPFAM" id="SSF81383">
    <property type="entry name" value="F-box domain"/>
    <property type="match status" value="1"/>
</dbReference>
<gene>
    <name evidence="3" type="ORF">GSLYS_00014364001</name>
</gene>
<reference evidence="3 4" key="1">
    <citation type="submission" date="2024-04" db="EMBL/GenBank/DDBJ databases">
        <authorList>
            <consortium name="Genoscope - CEA"/>
            <person name="William W."/>
        </authorList>
    </citation>
    <scope>NUCLEOTIDE SEQUENCE [LARGE SCALE GENOMIC DNA]</scope>
</reference>
<sequence>MDRLPSELISHIMRFLSFSDRKEASLVCTTWYHASLHPYLQKNVIVKCKPQEKGTLPAGLLRRRLTHIEFGDGGTQTLSEENLVSLLKECPSLVELDLSRCNHLFLSGRLLDRDSDRIMLRKSLANLRELKLDCLRHMTDITFLRLVSVTENLQKISLASTNMIFGNLLCSVNQSSPVMFQFSTFLKFVTDNVAKLKSIDLSYTAVHNDALNALASIEGLSLEEISLRSCMELSDKGIKMLVSKQRSLKVLNISECKELGNSKAFFSTLANNLPYLQTLLMRKCVKMGQCDIESLADFKSLSTIDLGEVLNLFDKDLIKGMCSKGPQLFGLFLPYCPDIHDEFIFQLCKSNYLLTHLDLSSCLQLTDSALHAITRSLTLLRTLRLPYCREISDLGILGYMPENGVVPRHTFDHDHDGCPCTRERESKIFRKPKGLIKEHISCVSKAQDSLAKGGELYMLSNLEYLETLDLSSCTRITDLGLSEAVRFRDLRSLSLNGLSKIDDRAIAIIAHQNPNLEEVNLRATKITDLSVGQLIRQCPCLRVMDLSQCEGLSDVCLETIAYKGKRLRQLDVSYTNLSVQAVSMLESRVPYLKVVSRPHLY</sequence>
<dbReference type="InterPro" id="IPR001810">
    <property type="entry name" value="F-box_dom"/>
</dbReference>
<dbReference type="PANTHER" id="PTHR13318">
    <property type="entry name" value="PARTNER OF PAIRED, ISOFORM B-RELATED"/>
    <property type="match status" value="1"/>
</dbReference>
<name>A0AAV2I5F3_LYMST</name>
<evidence type="ECO:0000259" key="2">
    <source>
        <dbReference type="PROSITE" id="PS50181"/>
    </source>
</evidence>
<evidence type="ECO:0000313" key="4">
    <source>
        <dbReference type="Proteomes" id="UP001497497"/>
    </source>
</evidence>
<dbReference type="AlphaFoldDB" id="A0AAV2I5F3"/>
<dbReference type="GO" id="GO:0031146">
    <property type="term" value="P:SCF-dependent proteasomal ubiquitin-dependent protein catabolic process"/>
    <property type="evidence" value="ECO:0007669"/>
    <property type="project" value="TreeGrafter"/>
</dbReference>
<organism evidence="3 4">
    <name type="scientific">Lymnaea stagnalis</name>
    <name type="common">Great pond snail</name>
    <name type="synonym">Helix stagnalis</name>
    <dbReference type="NCBI Taxonomy" id="6523"/>
    <lineage>
        <taxon>Eukaryota</taxon>
        <taxon>Metazoa</taxon>
        <taxon>Spiralia</taxon>
        <taxon>Lophotrochozoa</taxon>
        <taxon>Mollusca</taxon>
        <taxon>Gastropoda</taxon>
        <taxon>Heterobranchia</taxon>
        <taxon>Euthyneura</taxon>
        <taxon>Panpulmonata</taxon>
        <taxon>Hygrophila</taxon>
        <taxon>Lymnaeoidea</taxon>
        <taxon>Lymnaeidae</taxon>
        <taxon>Lymnaea</taxon>
    </lineage>
</organism>
<dbReference type="SUPFAM" id="SSF52047">
    <property type="entry name" value="RNI-like"/>
    <property type="match status" value="2"/>
</dbReference>
<dbReference type="InterPro" id="IPR006553">
    <property type="entry name" value="Leu-rich_rpt_Cys-con_subtyp"/>
</dbReference>
<accession>A0AAV2I5F3</accession>
<dbReference type="Gene3D" id="3.80.10.10">
    <property type="entry name" value="Ribonuclease Inhibitor"/>
    <property type="match status" value="4"/>
</dbReference>
<protein>
    <recommendedName>
        <fullName evidence="2">F-box domain-containing protein</fullName>
    </recommendedName>
</protein>
<keyword evidence="1" id="KW-0833">Ubl conjugation pathway</keyword>
<dbReference type="Proteomes" id="UP001497497">
    <property type="component" value="Unassembled WGS sequence"/>
</dbReference>
<dbReference type="SMART" id="SM00256">
    <property type="entry name" value="FBOX"/>
    <property type="match status" value="1"/>
</dbReference>